<dbReference type="OrthoDB" id="9801841at2"/>
<evidence type="ECO:0000256" key="6">
    <source>
        <dbReference type="SAM" id="MobiDB-lite"/>
    </source>
</evidence>
<dbReference type="PROSITE" id="PS50011">
    <property type="entry name" value="PROTEIN_KINASE_DOM"/>
    <property type="match status" value="1"/>
</dbReference>
<dbReference type="InterPro" id="IPR008266">
    <property type="entry name" value="Tyr_kinase_AS"/>
</dbReference>
<dbReference type="PANTHER" id="PTHR43289">
    <property type="entry name" value="MITOGEN-ACTIVATED PROTEIN KINASE KINASE KINASE 20-RELATED"/>
    <property type="match status" value="1"/>
</dbReference>
<dbReference type="PROSITE" id="PS00107">
    <property type="entry name" value="PROTEIN_KINASE_ATP"/>
    <property type="match status" value="1"/>
</dbReference>
<keyword evidence="4 5" id="KW-0067">ATP-binding</keyword>
<keyword evidence="8" id="KW-0723">Serine/threonine-protein kinase</keyword>
<protein>
    <submittedName>
        <fullName evidence="8">Serine/threonine protein kinase</fullName>
    </submittedName>
</protein>
<dbReference type="PROSITE" id="PS00109">
    <property type="entry name" value="PROTEIN_KINASE_TYR"/>
    <property type="match status" value="1"/>
</dbReference>
<dbReference type="Pfam" id="PF00069">
    <property type="entry name" value="Pkinase"/>
    <property type="match status" value="1"/>
</dbReference>
<evidence type="ECO:0000313" key="8">
    <source>
        <dbReference type="EMBL" id="TQF16359.1"/>
    </source>
</evidence>
<name>A0A540X560_9BACT</name>
<dbReference type="AlphaFoldDB" id="A0A540X560"/>
<comment type="caution">
    <text evidence="8">The sequence shown here is derived from an EMBL/GenBank/DDBJ whole genome shotgun (WGS) entry which is preliminary data.</text>
</comment>
<dbReference type="SUPFAM" id="SSF56112">
    <property type="entry name" value="Protein kinase-like (PK-like)"/>
    <property type="match status" value="1"/>
</dbReference>
<dbReference type="EMBL" id="VIFM01000025">
    <property type="protein sequence ID" value="TQF16359.1"/>
    <property type="molecule type" value="Genomic_DNA"/>
</dbReference>
<evidence type="ECO:0000256" key="5">
    <source>
        <dbReference type="PROSITE-ProRule" id="PRU10141"/>
    </source>
</evidence>
<dbReference type="PANTHER" id="PTHR43289:SF6">
    <property type="entry name" value="SERINE_THREONINE-PROTEIN KINASE NEKL-3"/>
    <property type="match status" value="1"/>
</dbReference>
<keyword evidence="3 8" id="KW-0418">Kinase</keyword>
<evidence type="ECO:0000256" key="4">
    <source>
        <dbReference type="ARBA" id="ARBA00022840"/>
    </source>
</evidence>
<dbReference type="Gene3D" id="1.10.510.10">
    <property type="entry name" value="Transferase(Phosphotransferase) domain 1"/>
    <property type="match status" value="1"/>
</dbReference>
<dbReference type="InterPro" id="IPR017441">
    <property type="entry name" value="Protein_kinase_ATP_BS"/>
</dbReference>
<evidence type="ECO:0000256" key="2">
    <source>
        <dbReference type="ARBA" id="ARBA00022741"/>
    </source>
</evidence>
<evidence type="ECO:0000313" key="9">
    <source>
        <dbReference type="Proteomes" id="UP000315369"/>
    </source>
</evidence>
<dbReference type="Proteomes" id="UP000315369">
    <property type="component" value="Unassembled WGS sequence"/>
</dbReference>
<gene>
    <name evidence="8" type="ORF">FJV41_08930</name>
</gene>
<dbReference type="InterPro" id="IPR000719">
    <property type="entry name" value="Prot_kinase_dom"/>
</dbReference>
<dbReference type="InterPro" id="IPR011009">
    <property type="entry name" value="Kinase-like_dom_sf"/>
</dbReference>
<proteinExistence type="predicted"/>
<evidence type="ECO:0000259" key="7">
    <source>
        <dbReference type="PROSITE" id="PS50011"/>
    </source>
</evidence>
<evidence type="ECO:0000256" key="1">
    <source>
        <dbReference type="ARBA" id="ARBA00022679"/>
    </source>
</evidence>
<reference evidence="8 9" key="1">
    <citation type="submission" date="2019-06" db="EMBL/GenBank/DDBJ databases">
        <authorList>
            <person name="Livingstone P."/>
            <person name="Whitworth D."/>
        </authorList>
    </citation>
    <scope>NUCLEOTIDE SEQUENCE [LARGE SCALE GENOMIC DNA]</scope>
    <source>
        <strain evidence="8 9">AM401</strain>
    </source>
</reference>
<organism evidence="8 9">
    <name type="scientific">Myxococcus llanfairpwllgwyngyllgogerychwyrndrobwllllantysiliogogogochensis</name>
    <dbReference type="NCBI Taxonomy" id="2590453"/>
    <lineage>
        <taxon>Bacteria</taxon>
        <taxon>Pseudomonadati</taxon>
        <taxon>Myxococcota</taxon>
        <taxon>Myxococcia</taxon>
        <taxon>Myxococcales</taxon>
        <taxon>Cystobacterineae</taxon>
        <taxon>Myxococcaceae</taxon>
        <taxon>Myxococcus</taxon>
    </lineage>
</organism>
<evidence type="ECO:0000256" key="3">
    <source>
        <dbReference type="ARBA" id="ARBA00022777"/>
    </source>
</evidence>
<feature type="region of interest" description="Disordered" evidence="6">
    <location>
        <begin position="469"/>
        <end position="514"/>
    </location>
</feature>
<dbReference type="CDD" id="cd14014">
    <property type="entry name" value="STKc_PknB_like"/>
    <property type="match status" value="1"/>
</dbReference>
<feature type="domain" description="Protein kinase" evidence="7">
    <location>
        <begin position="177"/>
        <end position="442"/>
    </location>
</feature>
<dbReference type="GO" id="GO:0004674">
    <property type="term" value="F:protein serine/threonine kinase activity"/>
    <property type="evidence" value="ECO:0007669"/>
    <property type="project" value="UniProtKB-KW"/>
</dbReference>
<keyword evidence="2 5" id="KW-0547">Nucleotide-binding</keyword>
<keyword evidence="9" id="KW-1185">Reference proteome</keyword>
<feature type="binding site" evidence="5">
    <location>
        <position position="209"/>
    </location>
    <ligand>
        <name>ATP</name>
        <dbReference type="ChEBI" id="CHEBI:30616"/>
    </ligand>
</feature>
<accession>A0A540X560</accession>
<dbReference type="GO" id="GO:0005524">
    <property type="term" value="F:ATP binding"/>
    <property type="evidence" value="ECO:0007669"/>
    <property type="project" value="UniProtKB-UniRule"/>
</dbReference>
<sequence>MEFPSLETEVAFLRGLVAVHRMSDDILEDCLQRGLTLDAGLDVFLTQCARMVHAPAGFVSLRGTRGPVLTRVLGELGADVFEAASWRGPHRLKNGRMLFCTRLKLGNLELGGLGLAVEGGFADGGGLVMKLVEAIGEQLDTAVLAFLALMDGQGPLERLDELALDDTPVPRGRIGKYEVLTPLGTGGMAQVLVARARGPEGLGRLVALKRILPHLTAEPAIVQQFLDEARIGLRLSHPNLVHVYDFGEAQGAYFIAMELVRGVDLDRLLRAQKGPLTPEQTAAIVVQALHGLHAAHLLKGEDGKPMHLVHRDLSPHNLMVGFDGQVKVLDFGVAKVRAQRTMTLPGIVKGKPLYMSPEQARGQRLDARSDLFAMGLILYEALTGRRAFDRGDELRSMQAICDERLTRPDTISRPLWEVLEVALAKSPTARFASAQEMAERLLDIVTPAKDTELSRLMARHFPDRLRELNRLDRTEAGGQPPVASRDVRAPPEGWPPQEDIDTEPRPMPQKKAAP</sequence>
<dbReference type="Gene3D" id="3.30.200.20">
    <property type="entry name" value="Phosphorylase Kinase, domain 1"/>
    <property type="match status" value="1"/>
</dbReference>
<keyword evidence="1" id="KW-0808">Transferase</keyword>